<accession>S8B4N6</accession>
<sequence length="208" mass="24232">MPVTELALLRIKHAPRFTEAMDALHRAVNQQFLWSQFPVRIFRQVEDTSLVYLLGGWQSIVAHLEDWIPSDPNQKALSTLAEHFSIEWMFHVDIEPSKHWDLIQAPMLSINRYFVKQGRGKDFQDLFATRTRRLENYIGEHLNNFAGGWRLDPEGSEGEFVFFSAWDDAKKLDEALDEDRGYYEFTSAKTIVIGVEMKNAVFEFETSK</sequence>
<dbReference type="Proteomes" id="UP000019376">
    <property type="component" value="Unassembled WGS sequence"/>
</dbReference>
<dbReference type="PANTHER" id="PTHR42052:SF1">
    <property type="entry name" value="ABM DOMAIN-CONTAINING PROTEIN"/>
    <property type="match status" value="1"/>
</dbReference>
<reference evidence="1 2" key="1">
    <citation type="journal article" date="2013" name="PLoS ONE">
        <title>Genomic and secretomic analyses reveal unique features of the lignocellulolytic enzyme system of Penicillium decumbens.</title>
        <authorList>
            <person name="Liu G."/>
            <person name="Zhang L."/>
            <person name="Wei X."/>
            <person name="Zou G."/>
            <person name="Qin Y."/>
            <person name="Ma L."/>
            <person name="Li J."/>
            <person name="Zheng H."/>
            <person name="Wang S."/>
            <person name="Wang C."/>
            <person name="Xun L."/>
            <person name="Zhao G.-P."/>
            <person name="Zhou Z."/>
            <person name="Qu Y."/>
        </authorList>
    </citation>
    <scope>NUCLEOTIDE SEQUENCE [LARGE SCALE GENOMIC DNA]</scope>
    <source>
        <strain evidence="2">114-2 / CGMCC 5302</strain>
    </source>
</reference>
<protein>
    <recommendedName>
        <fullName evidence="3">ABM domain-containing protein</fullName>
    </recommendedName>
</protein>
<dbReference type="PANTHER" id="PTHR42052">
    <property type="entry name" value="ABM DOMAIN-CONTAINING PROTEIN"/>
    <property type="match status" value="1"/>
</dbReference>
<dbReference type="HOGENOM" id="CLU_062848_1_0_1"/>
<gene>
    <name evidence="1" type="ORF">PDE_08760</name>
</gene>
<dbReference type="Gene3D" id="3.30.70.100">
    <property type="match status" value="1"/>
</dbReference>
<dbReference type="AlphaFoldDB" id="S8B4N6"/>
<dbReference type="eggNOG" id="ENOG502SEJ8">
    <property type="taxonomic scope" value="Eukaryota"/>
</dbReference>
<organism evidence="1 2">
    <name type="scientific">Penicillium oxalicum (strain 114-2 / CGMCC 5302)</name>
    <name type="common">Penicillium decumbens</name>
    <dbReference type="NCBI Taxonomy" id="933388"/>
    <lineage>
        <taxon>Eukaryota</taxon>
        <taxon>Fungi</taxon>
        <taxon>Dikarya</taxon>
        <taxon>Ascomycota</taxon>
        <taxon>Pezizomycotina</taxon>
        <taxon>Eurotiomycetes</taxon>
        <taxon>Eurotiomycetidae</taxon>
        <taxon>Eurotiales</taxon>
        <taxon>Aspergillaceae</taxon>
        <taxon>Penicillium</taxon>
    </lineage>
</organism>
<evidence type="ECO:0000313" key="1">
    <source>
        <dbReference type="EMBL" id="EPS33798.1"/>
    </source>
</evidence>
<name>S8B4N6_PENO1</name>
<dbReference type="PhylomeDB" id="S8B4N6"/>
<proteinExistence type="predicted"/>
<dbReference type="OrthoDB" id="3542212at2759"/>
<keyword evidence="2" id="KW-1185">Reference proteome</keyword>
<evidence type="ECO:0000313" key="2">
    <source>
        <dbReference type="Proteomes" id="UP000019376"/>
    </source>
</evidence>
<dbReference type="EMBL" id="KB644415">
    <property type="protein sequence ID" value="EPS33798.1"/>
    <property type="molecule type" value="Genomic_DNA"/>
</dbReference>
<evidence type="ECO:0008006" key="3">
    <source>
        <dbReference type="Google" id="ProtNLM"/>
    </source>
</evidence>